<dbReference type="GO" id="GO:0005634">
    <property type="term" value="C:nucleus"/>
    <property type="evidence" value="ECO:0007669"/>
    <property type="project" value="UniProtKB-SubCell"/>
</dbReference>
<comment type="subcellular location">
    <subcellularLocation>
        <location evidence="1">Nucleus</location>
    </subcellularLocation>
</comment>
<evidence type="ECO:0000259" key="5">
    <source>
        <dbReference type="Pfam" id="PF04824"/>
    </source>
</evidence>
<reference evidence="7" key="1">
    <citation type="submission" date="2024-06" db="EMBL/GenBank/DDBJ databases">
        <authorList>
            <person name="Liu X."/>
            <person name="Lenzi L."/>
            <person name="Haldenby T S."/>
            <person name="Uol C."/>
        </authorList>
    </citation>
    <scope>NUCLEOTIDE SEQUENCE</scope>
</reference>
<keyword evidence="3" id="KW-0539">Nucleus</keyword>
<evidence type="ECO:0000313" key="8">
    <source>
        <dbReference type="Proteomes" id="UP001497525"/>
    </source>
</evidence>
<dbReference type="PANTHER" id="PTHR12585">
    <property type="entry name" value="SCC1 / RAD21 FAMILY MEMBER"/>
    <property type="match status" value="1"/>
</dbReference>
<feature type="domain" description="Rad21/Rec8-like protein C-terminal eukaryotic" evidence="5">
    <location>
        <begin position="706"/>
        <end position="747"/>
    </location>
</feature>
<dbReference type="InterPro" id="IPR023093">
    <property type="entry name" value="ScpA-like_C"/>
</dbReference>
<dbReference type="Pfam" id="PF04825">
    <property type="entry name" value="Rad21_Rec8_N"/>
    <property type="match status" value="1"/>
</dbReference>
<feature type="region of interest" description="Disordered" evidence="4">
    <location>
        <begin position="333"/>
        <end position="399"/>
    </location>
</feature>
<feature type="domain" description="Rad21/Rec8-like protein N-terminal" evidence="6">
    <location>
        <begin position="1"/>
        <end position="112"/>
    </location>
</feature>
<organism evidence="7 8">
    <name type="scientific">Calicophoron daubneyi</name>
    <name type="common">Rumen fluke</name>
    <name type="synonym">Paramphistomum daubneyi</name>
    <dbReference type="NCBI Taxonomy" id="300641"/>
    <lineage>
        <taxon>Eukaryota</taxon>
        <taxon>Metazoa</taxon>
        <taxon>Spiralia</taxon>
        <taxon>Lophotrochozoa</taxon>
        <taxon>Platyhelminthes</taxon>
        <taxon>Trematoda</taxon>
        <taxon>Digenea</taxon>
        <taxon>Plagiorchiida</taxon>
        <taxon>Pronocephalata</taxon>
        <taxon>Paramphistomoidea</taxon>
        <taxon>Paramphistomidae</taxon>
        <taxon>Calicophoron</taxon>
    </lineage>
</organism>
<evidence type="ECO:0000313" key="7">
    <source>
        <dbReference type="EMBL" id="CAL5137665.1"/>
    </source>
</evidence>
<comment type="similarity">
    <text evidence="2">Belongs to the rad21 family.</text>
</comment>
<evidence type="ECO:0000256" key="1">
    <source>
        <dbReference type="ARBA" id="ARBA00004123"/>
    </source>
</evidence>
<dbReference type="GO" id="GO:0030893">
    <property type="term" value="C:meiotic cohesin complex"/>
    <property type="evidence" value="ECO:0007669"/>
    <property type="project" value="TreeGrafter"/>
</dbReference>
<feature type="compositionally biased region" description="Basic and acidic residues" evidence="4">
    <location>
        <begin position="333"/>
        <end position="346"/>
    </location>
</feature>
<evidence type="ECO:0000259" key="6">
    <source>
        <dbReference type="Pfam" id="PF04825"/>
    </source>
</evidence>
<proteinExistence type="inferred from homology"/>
<dbReference type="GO" id="GO:0003682">
    <property type="term" value="F:chromatin binding"/>
    <property type="evidence" value="ECO:0007669"/>
    <property type="project" value="TreeGrafter"/>
</dbReference>
<evidence type="ECO:0000256" key="4">
    <source>
        <dbReference type="SAM" id="MobiDB-lite"/>
    </source>
</evidence>
<comment type="caution">
    <text evidence="7">The sequence shown here is derived from an EMBL/GenBank/DDBJ whole genome shotgun (WGS) entry which is preliminary data.</text>
</comment>
<evidence type="ECO:0000256" key="3">
    <source>
        <dbReference type="ARBA" id="ARBA00023242"/>
    </source>
</evidence>
<feature type="compositionally biased region" description="Basic and acidic residues" evidence="4">
    <location>
        <begin position="365"/>
        <end position="381"/>
    </location>
</feature>
<name>A0AAV2TLN5_CALDB</name>
<dbReference type="GO" id="GO:0051177">
    <property type="term" value="P:meiotic sister chromatid cohesion"/>
    <property type="evidence" value="ECO:0007669"/>
    <property type="project" value="TreeGrafter"/>
</dbReference>
<dbReference type="InterPro" id="IPR036390">
    <property type="entry name" value="WH_DNA-bd_sf"/>
</dbReference>
<gene>
    <name evidence="7" type="ORF">CDAUBV1_LOCUS11941</name>
</gene>
<dbReference type="SUPFAM" id="SSF46785">
    <property type="entry name" value="Winged helix' DNA-binding domain"/>
    <property type="match status" value="1"/>
</dbReference>
<evidence type="ECO:0000256" key="2">
    <source>
        <dbReference type="ARBA" id="ARBA00009870"/>
    </source>
</evidence>
<dbReference type="EMBL" id="CAXLJL010000423">
    <property type="protein sequence ID" value="CAL5137665.1"/>
    <property type="molecule type" value="Genomic_DNA"/>
</dbReference>
<dbReference type="InterPro" id="IPR006909">
    <property type="entry name" value="Rad21/Rec8_C_eu"/>
</dbReference>
<dbReference type="InterPro" id="IPR006910">
    <property type="entry name" value="Rad21_Rec8_N"/>
</dbReference>
<feature type="region of interest" description="Disordered" evidence="4">
    <location>
        <begin position="632"/>
        <end position="655"/>
    </location>
</feature>
<sequence>MFYSVELLSAHHGKFGLIWLAATHMRKTLTRRELNSVDIVDACNEVMSSILGRVKIRMSLYLASQLTFGLCIIYREKTKSVLRDLQELYTRSGFTFHPQSIDLPVSGSARRTKKRAREEASADMPEVAVRDQLVDLIGFGDLEMPELVATPYVNPDIELLETQNSLYQARAEDITLIEENLTTTTGTEMTFGEDLQPVSLDLLQNVEVFQSESKREISGPIPHPPISVDLVDLDRLEEEMVSKMPREPSPKQANSQELIKDEKLWAGQEQVIVTQEAQLIQEALTASLDNRSVLPTEDGLPIPAEDQNQPGVSTETVVEEAERMEQRTFQIPGDERPASSAEKELAQEVGKVVQSESTMVLAPEKGTDQTKDSRIAQHPEQDSALDGHQSQHPLRDTNPYVMPTLEVEPLKPMRPTTARRGRHASGSKLIIDSKTRLSIDELRYNMEHGEETMVLHDTLLAEPSSRTKTRYLLSRCVPRLLALPASIETALSARLCDVWCRHRRWCEDMLTASLTVDHLVPSDGGGDRPTGSTSVHLSRLNEEGETSIEQMRAAQTTPSLPQSSLLGTTGTMDLTVNQSTKHTSLLENTVSPRLRAVDHSTVAPPIEPASVPPPPTSMAAAVPELTFTDTTHLQREPPAPEPVPEEQKSNQTEPKFDTAPQPVLLELPAESVPPAVQFTYTSRDDVWKQIQTTLSAGATEIEIRELCPLGMSKKDASLVFSSLLELAKKKRVVLSQSEPFGPITITLPRSVIYIDDVLC</sequence>
<dbReference type="Gene3D" id="1.10.10.580">
    <property type="entry name" value="Structural maintenance of chromosome 1. Chain E"/>
    <property type="match status" value="1"/>
</dbReference>
<dbReference type="Pfam" id="PF04824">
    <property type="entry name" value="Rad21_Rec8"/>
    <property type="match status" value="1"/>
</dbReference>
<dbReference type="GO" id="GO:0006302">
    <property type="term" value="P:double-strand break repair"/>
    <property type="evidence" value="ECO:0007669"/>
    <property type="project" value="TreeGrafter"/>
</dbReference>
<dbReference type="PANTHER" id="PTHR12585:SF27">
    <property type="entry name" value="MEIOTIC RECOMBINATION PROTEIN REC8 HOMOLOG"/>
    <property type="match status" value="1"/>
</dbReference>
<dbReference type="Proteomes" id="UP001497525">
    <property type="component" value="Unassembled WGS sequence"/>
</dbReference>
<accession>A0AAV2TLN5</accession>
<dbReference type="AlphaFoldDB" id="A0AAV2TLN5"/>
<dbReference type="InterPro" id="IPR039781">
    <property type="entry name" value="Rad21/Rec8-like"/>
</dbReference>
<protein>
    <submittedName>
        <fullName evidence="7">Uncharacterized protein</fullName>
    </submittedName>
</protein>